<protein>
    <recommendedName>
        <fullName evidence="1">CEMIP beta-helix domain-containing protein</fullName>
    </recommendedName>
</protein>
<dbReference type="PANTHER" id="PTHR15535:SF15">
    <property type="entry name" value="CELL MIGRATION-INDUCING AND HYALURONAN-BINDING PROTEIN"/>
    <property type="match status" value="1"/>
</dbReference>
<evidence type="ECO:0000259" key="1">
    <source>
        <dbReference type="Pfam" id="PF24606"/>
    </source>
</evidence>
<sequence length="70" mass="7910">VERGFRSVHVEGVEFKHMGQQSMGHYPVHFHMNGDVDEMGGYDPPTYVKDLSIHHTFSRCVTVHGTNGLL</sequence>
<gene>
    <name evidence="2" type="ORF">M9458_016720</name>
</gene>
<dbReference type="Pfam" id="PF24606">
    <property type="entry name" value="CEMIP_beta-hel"/>
    <property type="match status" value="1"/>
</dbReference>
<feature type="non-terminal residue" evidence="2">
    <location>
        <position position="1"/>
    </location>
</feature>
<dbReference type="AlphaFoldDB" id="A0ABD0QTV7"/>
<evidence type="ECO:0000313" key="3">
    <source>
        <dbReference type="Proteomes" id="UP001529510"/>
    </source>
</evidence>
<feature type="non-terminal residue" evidence="2">
    <location>
        <position position="70"/>
    </location>
</feature>
<feature type="domain" description="CEMIP beta-helix" evidence="1">
    <location>
        <begin position="2"/>
        <end position="70"/>
    </location>
</feature>
<dbReference type="EMBL" id="JAMKFB020000007">
    <property type="protein sequence ID" value="KAL0189621.1"/>
    <property type="molecule type" value="Genomic_DNA"/>
</dbReference>
<dbReference type="Proteomes" id="UP001529510">
    <property type="component" value="Unassembled WGS sequence"/>
</dbReference>
<evidence type="ECO:0000313" key="2">
    <source>
        <dbReference type="EMBL" id="KAL0189621.1"/>
    </source>
</evidence>
<dbReference type="InterPro" id="IPR052252">
    <property type="entry name" value="CEMIP/CEMIP2"/>
</dbReference>
<reference evidence="2 3" key="1">
    <citation type="submission" date="2024-05" db="EMBL/GenBank/DDBJ databases">
        <title>Genome sequencing and assembly of Indian major carp, Cirrhinus mrigala (Hamilton, 1822).</title>
        <authorList>
            <person name="Mohindra V."/>
            <person name="Chowdhury L.M."/>
            <person name="Lal K."/>
            <person name="Jena J.K."/>
        </authorList>
    </citation>
    <scope>NUCLEOTIDE SEQUENCE [LARGE SCALE GENOMIC DNA]</scope>
    <source>
        <strain evidence="2">CM1030</strain>
        <tissue evidence="2">Blood</tissue>
    </source>
</reference>
<keyword evidence="3" id="KW-1185">Reference proteome</keyword>
<organism evidence="2 3">
    <name type="scientific">Cirrhinus mrigala</name>
    <name type="common">Mrigala</name>
    <dbReference type="NCBI Taxonomy" id="683832"/>
    <lineage>
        <taxon>Eukaryota</taxon>
        <taxon>Metazoa</taxon>
        <taxon>Chordata</taxon>
        <taxon>Craniata</taxon>
        <taxon>Vertebrata</taxon>
        <taxon>Euteleostomi</taxon>
        <taxon>Actinopterygii</taxon>
        <taxon>Neopterygii</taxon>
        <taxon>Teleostei</taxon>
        <taxon>Ostariophysi</taxon>
        <taxon>Cypriniformes</taxon>
        <taxon>Cyprinidae</taxon>
        <taxon>Labeoninae</taxon>
        <taxon>Labeonini</taxon>
        <taxon>Cirrhinus</taxon>
    </lineage>
</organism>
<dbReference type="InterPro" id="IPR055401">
    <property type="entry name" value="CEMIP_beta-hel_dom"/>
</dbReference>
<dbReference type="PANTHER" id="PTHR15535">
    <property type="entry name" value="TRANSMEMBRANE PROTEIN 2-RELATED"/>
    <property type="match status" value="1"/>
</dbReference>
<proteinExistence type="predicted"/>
<name>A0ABD0QTV7_CIRMR</name>
<comment type="caution">
    <text evidence="2">The sequence shown here is derived from an EMBL/GenBank/DDBJ whole genome shotgun (WGS) entry which is preliminary data.</text>
</comment>
<accession>A0ABD0QTV7</accession>